<evidence type="ECO:0000313" key="7">
    <source>
        <dbReference type="EMBL" id="CAH0379110.1"/>
    </source>
</evidence>
<evidence type="ECO:0000256" key="3">
    <source>
        <dbReference type="ARBA" id="ARBA00022676"/>
    </source>
</evidence>
<dbReference type="Proteomes" id="UP000789595">
    <property type="component" value="Unassembled WGS sequence"/>
</dbReference>
<protein>
    <recommendedName>
        <fullName evidence="6">Nucleotide-diphospho-sugar transferase domain-containing protein</fullName>
    </recommendedName>
</protein>
<dbReference type="SUPFAM" id="SSF53448">
    <property type="entry name" value="Nucleotide-diphospho-sugar transferases"/>
    <property type="match status" value="1"/>
</dbReference>
<dbReference type="EMBL" id="CAKKNE010000006">
    <property type="protein sequence ID" value="CAH0379110.1"/>
    <property type="molecule type" value="Genomic_DNA"/>
</dbReference>
<keyword evidence="8" id="KW-1185">Reference proteome</keyword>
<keyword evidence="4" id="KW-0808">Transferase</keyword>
<evidence type="ECO:0000256" key="4">
    <source>
        <dbReference type="ARBA" id="ARBA00022679"/>
    </source>
</evidence>
<evidence type="ECO:0000256" key="5">
    <source>
        <dbReference type="SAM" id="MobiDB-lite"/>
    </source>
</evidence>
<proteinExistence type="inferred from homology"/>
<organism evidence="7 8">
    <name type="scientific">Pelagomonas calceolata</name>
    <dbReference type="NCBI Taxonomy" id="35677"/>
    <lineage>
        <taxon>Eukaryota</taxon>
        <taxon>Sar</taxon>
        <taxon>Stramenopiles</taxon>
        <taxon>Ochrophyta</taxon>
        <taxon>Pelagophyceae</taxon>
        <taxon>Pelagomonadales</taxon>
        <taxon>Pelagomonadaceae</taxon>
        <taxon>Pelagomonas</taxon>
    </lineage>
</organism>
<feature type="region of interest" description="Disordered" evidence="5">
    <location>
        <begin position="1"/>
        <end position="29"/>
    </location>
</feature>
<dbReference type="InterPro" id="IPR008630">
    <property type="entry name" value="Glyco_trans_34"/>
</dbReference>
<dbReference type="PANTHER" id="PTHR31306:SF4">
    <property type="entry name" value="ALPHA-1,2-GALACTOSYLTRANSFERASE"/>
    <property type="match status" value="1"/>
</dbReference>
<comment type="caution">
    <text evidence="7">The sequence shown here is derived from an EMBL/GenBank/DDBJ whole genome shotgun (WGS) entry which is preliminary data.</text>
</comment>
<comment type="similarity">
    <text evidence="2">Belongs to the glycosyltransferase 77 family.</text>
</comment>
<evidence type="ECO:0000256" key="1">
    <source>
        <dbReference type="ARBA" id="ARBA00005664"/>
    </source>
</evidence>
<dbReference type="Pfam" id="PF03407">
    <property type="entry name" value="Nucleotid_trans"/>
    <property type="match status" value="1"/>
</dbReference>
<evidence type="ECO:0000313" key="8">
    <source>
        <dbReference type="Proteomes" id="UP000789595"/>
    </source>
</evidence>
<dbReference type="InterPro" id="IPR005069">
    <property type="entry name" value="Nucl-diP-sugar_transferase"/>
</dbReference>
<dbReference type="GO" id="GO:0016757">
    <property type="term" value="F:glycosyltransferase activity"/>
    <property type="evidence" value="ECO:0007669"/>
    <property type="project" value="UniProtKB-KW"/>
</dbReference>
<evidence type="ECO:0000256" key="2">
    <source>
        <dbReference type="ARBA" id="ARBA00007033"/>
    </source>
</evidence>
<sequence length="688" mass="74497">MRRERSTAAPSKGSRTMAPRPPRHRPLKQRRAARHVLIVALGTCALAAWLLRSPRRVAVLMTATKRKVAAFSSEYGELKAAYVYTTSIDNKQRYCAVNRCELVVGADRKETSNRSARWTKVAWLREILPQYDWVVWTDVDCFFTRTDDVVDVFDAAYDVHFTLDSGSEERVNTGFFALRNTQWSRDFLEQVWTDNDGGEGLSDQRSFNTVLNGLSKDEHQRHVKLYSKSILNAFPSGTNYVATEDYEPPTPDGDETSETRVIHYAGQFGGARNSDGATPPTMLVQFLDLLLARHALYLTKVPDMKHERLRSVSDASKLISDARAALANCLKALKTYAPGASKTPVNFLEVYESTGEVCDADAALVNVRRPLSELVVAGEGYASSLLCSHGDDVPSTSISLSDAFPSPKVGVRKGHKQVHAMEGDLVVVAHECASLRGRHVVDGASSLILADSGDTDEKPVPAPRLAVLVASSGDDFWASVAPRALACLEACSTFQMGDETRRAPAPPLVVVGHEGGDWARIGVELFPANNVDATELYTCHGGGAQGAALVRERLGTPEYAAEGPVVVVEAALADEVRRLLPDARVKILTGAAPWEDMAGALGAARVLVVASGRAKRCDVVRCRETTSAMLRCRPRTLVLEVGGTSGDEALARELALGYRAVADVPAAVAAIHEAGVLAVDRFDFVGDV</sequence>
<dbReference type="GO" id="GO:0006487">
    <property type="term" value="P:protein N-linked glycosylation"/>
    <property type="evidence" value="ECO:0007669"/>
    <property type="project" value="TreeGrafter"/>
</dbReference>
<dbReference type="PANTHER" id="PTHR31306">
    <property type="entry name" value="ALPHA-1,6-MANNOSYLTRANSFERASE MNN11-RELATED"/>
    <property type="match status" value="1"/>
</dbReference>
<keyword evidence="3" id="KW-0328">Glycosyltransferase</keyword>
<evidence type="ECO:0000259" key="6">
    <source>
        <dbReference type="Pfam" id="PF03407"/>
    </source>
</evidence>
<comment type="similarity">
    <text evidence="1">Belongs to the glycosyltransferase 34 family.</text>
</comment>
<dbReference type="GO" id="GO:0000139">
    <property type="term" value="C:Golgi membrane"/>
    <property type="evidence" value="ECO:0007669"/>
    <property type="project" value="TreeGrafter"/>
</dbReference>
<dbReference type="OrthoDB" id="407658at2759"/>
<accession>A0A8J2SS84</accession>
<name>A0A8J2SS84_9STRA</name>
<gene>
    <name evidence="7" type="ORF">PECAL_6P07110</name>
</gene>
<dbReference type="AlphaFoldDB" id="A0A8J2SS84"/>
<dbReference type="Gene3D" id="3.90.550.10">
    <property type="entry name" value="Spore Coat Polysaccharide Biosynthesis Protein SpsA, Chain A"/>
    <property type="match status" value="1"/>
</dbReference>
<dbReference type="InterPro" id="IPR029044">
    <property type="entry name" value="Nucleotide-diphossugar_trans"/>
</dbReference>
<reference evidence="7" key="1">
    <citation type="submission" date="2021-11" db="EMBL/GenBank/DDBJ databases">
        <authorList>
            <consortium name="Genoscope - CEA"/>
            <person name="William W."/>
        </authorList>
    </citation>
    <scope>NUCLEOTIDE SEQUENCE</scope>
</reference>
<feature type="domain" description="Nucleotide-diphospho-sugar transferase" evidence="6">
    <location>
        <begin position="106"/>
        <end position="225"/>
    </location>
</feature>